<evidence type="ECO:0000256" key="1">
    <source>
        <dbReference type="ARBA" id="ARBA00010148"/>
    </source>
</evidence>
<dbReference type="Pfam" id="PF01990">
    <property type="entry name" value="ATP-synt_F"/>
    <property type="match status" value="1"/>
</dbReference>
<dbReference type="PIRSF" id="PIRSF015945">
    <property type="entry name" value="ATPase_V1_F_euk"/>
    <property type="match status" value="1"/>
</dbReference>
<dbReference type="InterPro" id="IPR008218">
    <property type="entry name" value="ATPase_V1-cplx_f_g_su"/>
</dbReference>
<dbReference type="FunCoup" id="A0A0V0QM98">
    <property type="interactions" value="337"/>
</dbReference>
<dbReference type="OMA" id="IIICQHI"/>
<dbReference type="OrthoDB" id="10261947at2759"/>
<evidence type="ECO:0000256" key="2">
    <source>
        <dbReference type="ARBA" id="ARBA00022448"/>
    </source>
</evidence>
<evidence type="ECO:0000256" key="5">
    <source>
        <dbReference type="PIRNR" id="PIRNR015945"/>
    </source>
</evidence>
<dbReference type="PANTHER" id="PTHR13861:SF2">
    <property type="entry name" value="V-TYPE PROTON ATPASE SUBUNIT F"/>
    <property type="match status" value="1"/>
</dbReference>
<evidence type="ECO:0000256" key="3">
    <source>
        <dbReference type="ARBA" id="ARBA00022781"/>
    </source>
</evidence>
<gene>
    <name evidence="6" type="ORF">PPERSA_02834</name>
</gene>
<name>A0A0V0QM98_PSEPJ</name>
<proteinExistence type="inferred from homology"/>
<evidence type="ECO:0000256" key="4">
    <source>
        <dbReference type="ARBA" id="ARBA00023065"/>
    </source>
</evidence>
<protein>
    <recommendedName>
        <fullName evidence="5">V-type proton ATPase subunit F</fullName>
    </recommendedName>
</protein>
<evidence type="ECO:0000313" key="7">
    <source>
        <dbReference type="Proteomes" id="UP000054937"/>
    </source>
</evidence>
<comment type="similarity">
    <text evidence="1 5">Belongs to the V-ATPase F subunit family.</text>
</comment>
<dbReference type="SUPFAM" id="SSF159468">
    <property type="entry name" value="AtpF-like"/>
    <property type="match status" value="1"/>
</dbReference>
<dbReference type="AlphaFoldDB" id="A0A0V0QM98"/>
<organism evidence="6 7">
    <name type="scientific">Pseudocohnilembus persalinus</name>
    <name type="common">Ciliate</name>
    <dbReference type="NCBI Taxonomy" id="266149"/>
    <lineage>
        <taxon>Eukaryota</taxon>
        <taxon>Sar</taxon>
        <taxon>Alveolata</taxon>
        <taxon>Ciliophora</taxon>
        <taxon>Intramacronucleata</taxon>
        <taxon>Oligohymenophorea</taxon>
        <taxon>Scuticociliatia</taxon>
        <taxon>Philasterida</taxon>
        <taxon>Pseudocohnilembidae</taxon>
        <taxon>Pseudocohnilembus</taxon>
    </lineage>
</organism>
<dbReference type="PANTHER" id="PTHR13861">
    <property type="entry name" value="VACUOLAR ATP SYNTHASE SUBUNIT F"/>
    <property type="match status" value="1"/>
</dbReference>
<dbReference type="InterPro" id="IPR036906">
    <property type="entry name" value="ATPase_V1_fsu_sf"/>
</dbReference>
<dbReference type="InterPro" id="IPR005772">
    <property type="entry name" value="ATPase_V1-cplx_fsu_euk"/>
</dbReference>
<comment type="caution">
    <text evidence="6">The sequence shown here is derived from an EMBL/GenBank/DDBJ whole genome shotgun (WGS) entry which is preliminary data.</text>
</comment>
<keyword evidence="7" id="KW-1185">Reference proteome</keyword>
<reference evidence="6 7" key="1">
    <citation type="journal article" date="2015" name="Sci. Rep.">
        <title>Genome of the facultative scuticociliatosis pathogen Pseudocohnilembus persalinus provides insight into its virulence through horizontal gene transfer.</title>
        <authorList>
            <person name="Xiong J."/>
            <person name="Wang G."/>
            <person name="Cheng J."/>
            <person name="Tian M."/>
            <person name="Pan X."/>
            <person name="Warren A."/>
            <person name="Jiang C."/>
            <person name="Yuan D."/>
            <person name="Miao W."/>
        </authorList>
    </citation>
    <scope>NUCLEOTIDE SEQUENCE [LARGE SCALE GENOMIC DNA]</scope>
    <source>
        <strain evidence="6">36N120E</strain>
    </source>
</reference>
<keyword evidence="2 5" id="KW-0813">Transport</keyword>
<dbReference type="Proteomes" id="UP000054937">
    <property type="component" value="Unassembled WGS sequence"/>
</dbReference>
<dbReference type="Gene3D" id="3.40.50.10580">
    <property type="entry name" value="ATPase, V1 complex, subunit F"/>
    <property type="match status" value="1"/>
</dbReference>
<dbReference type="InParanoid" id="A0A0V0QM98"/>
<comment type="subunit">
    <text evidence="5">V-ATPase is a heteromultimeric enzyme made up of two complexes: the ATP-hydrolytic V1 complex and the proton translocation V0 complex.</text>
</comment>
<accession>A0A0V0QM98</accession>
<dbReference type="GO" id="GO:0046961">
    <property type="term" value="F:proton-transporting ATPase activity, rotational mechanism"/>
    <property type="evidence" value="ECO:0007669"/>
    <property type="project" value="InterPro"/>
</dbReference>
<keyword evidence="3 5" id="KW-0375">Hydrogen ion transport</keyword>
<dbReference type="EMBL" id="LDAU01000131">
    <property type="protein sequence ID" value="KRX03455.1"/>
    <property type="molecule type" value="Genomic_DNA"/>
</dbReference>
<dbReference type="NCBIfam" id="TIGR01101">
    <property type="entry name" value="V_ATP_synt_F"/>
    <property type="match status" value="1"/>
</dbReference>
<dbReference type="GO" id="GO:0033180">
    <property type="term" value="C:proton-transporting V-type ATPase, V1 domain"/>
    <property type="evidence" value="ECO:0007669"/>
    <property type="project" value="InterPro"/>
</dbReference>
<evidence type="ECO:0000313" key="6">
    <source>
        <dbReference type="EMBL" id="KRX03455.1"/>
    </source>
</evidence>
<keyword evidence="4 5" id="KW-0406">Ion transport</keyword>
<sequence>MSKRVVGQNNSIAAVIGDQDTVTGFLLTGIGEKNLKQETNYFVVNHETKEDDIQKAFKRFLSQKNIAVILVTQQIAEKYLRTLITNHDSIIPTILEIPSKDAPYDPRKDAIIINANRQLYGTDV</sequence>
<comment type="function">
    <text evidence="5">Subunit of the V1 complex of vacuolar(H+)-ATPase (V-ATPase), a multisubunit enzyme composed of a peripheral complex (V1) that hydrolyzes ATP and a membrane integral complex (V0) that translocates protons. V-ATPase is responsible for acidifying and maintaining the pH of intracellular compartments.</text>
</comment>